<evidence type="ECO:0000256" key="1">
    <source>
        <dbReference type="ARBA" id="ARBA00009437"/>
    </source>
</evidence>
<keyword evidence="4" id="KW-0804">Transcription</keyword>
<keyword evidence="3" id="KW-0238">DNA-binding</keyword>
<dbReference type="AlphaFoldDB" id="A0A0N9WJI1"/>
<reference evidence="6 7" key="2">
    <citation type="journal article" date="2018" name="Nature">
        <title>Mutant phenotypes for thousands of bacterial genes of unknown function.</title>
        <authorList>
            <person name="Price M.N."/>
            <person name="Wetmore K.M."/>
            <person name="Waters R.J."/>
            <person name="Callaghan M."/>
            <person name="Ray J."/>
            <person name="Liu H."/>
            <person name="Kuehl J.V."/>
            <person name="Melnyk R.A."/>
            <person name="Lamson J.S."/>
            <person name="Suh Y."/>
            <person name="Carlson H.K."/>
            <person name="Esquivel Z."/>
            <person name="Sadeeshkumar H."/>
            <person name="Chakraborty R."/>
            <person name="Zane G.M."/>
            <person name="Rubin B.E."/>
            <person name="Wall J.D."/>
            <person name="Visel A."/>
            <person name="Bristow J."/>
            <person name="Blow M.J."/>
            <person name="Arkin A.P."/>
            <person name="Deutschbauer A.M."/>
        </authorList>
    </citation>
    <scope>NUCLEOTIDE SEQUENCE [LARGE SCALE GENOMIC DNA]</scope>
    <source>
        <strain evidence="6 7">FW300-N2E3</strain>
    </source>
</reference>
<evidence type="ECO:0000259" key="5">
    <source>
        <dbReference type="PROSITE" id="PS50931"/>
    </source>
</evidence>
<evidence type="ECO:0000313" key="6">
    <source>
        <dbReference type="EMBL" id="ALI02344.1"/>
    </source>
</evidence>
<keyword evidence="2" id="KW-0805">Transcription regulation</keyword>
<dbReference type="InterPro" id="IPR005119">
    <property type="entry name" value="LysR_subst-bd"/>
</dbReference>
<dbReference type="Gene3D" id="1.10.10.10">
    <property type="entry name" value="Winged helix-like DNA-binding domain superfamily/Winged helix DNA-binding domain"/>
    <property type="match status" value="1"/>
</dbReference>
<organism evidence="6 7">
    <name type="scientific">Pseudomonas fluorescens</name>
    <dbReference type="NCBI Taxonomy" id="294"/>
    <lineage>
        <taxon>Bacteria</taxon>
        <taxon>Pseudomonadati</taxon>
        <taxon>Pseudomonadota</taxon>
        <taxon>Gammaproteobacteria</taxon>
        <taxon>Pseudomonadales</taxon>
        <taxon>Pseudomonadaceae</taxon>
        <taxon>Pseudomonas</taxon>
    </lineage>
</organism>
<dbReference type="PANTHER" id="PTHR30419:SF8">
    <property type="entry name" value="NITROGEN ASSIMILATION TRANSCRIPTIONAL ACTIVATOR-RELATED"/>
    <property type="match status" value="1"/>
</dbReference>
<accession>A0A0N9WJI1</accession>
<name>A0A0N9WJI1_PSEFL</name>
<dbReference type="GO" id="GO:0003677">
    <property type="term" value="F:DNA binding"/>
    <property type="evidence" value="ECO:0007669"/>
    <property type="project" value="UniProtKB-KW"/>
</dbReference>
<comment type="similarity">
    <text evidence="1">Belongs to the LysR transcriptional regulatory family.</text>
</comment>
<proteinExistence type="inferred from homology"/>
<dbReference type="SUPFAM" id="SSF46785">
    <property type="entry name" value="Winged helix' DNA-binding domain"/>
    <property type="match status" value="1"/>
</dbReference>
<gene>
    <name evidence="6" type="ORF">AO353_15120</name>
</gene>
<dbReference type="SUPFAM" id="SSF53850">
    <property type="entry name" value="Periplasmic binding protein-like II"/>
    <property type="match status" value="1"/>
</dbReference>
<dbReference type="Pfam" id="PF03466">
    <property type="entry name" value="LysR_substrate"/>
    <property type="match status" value="1"/>
</dbReference>
<dbReference type="GO" id="GO:0005829">
    <property type="term" value="C:cytosol"/>
    <property type="evidence" value="ECO:0007669"/>
    <property type="project" value="TreeGrafter"/>
</dbReference>
<evidence type="ECO:0000256" key="2">
    <source>
        <dbReference type="ARBA" id="ARBA00023015"/>
    </source>
</evidence>
<dbReference type="InterPro" id="IPR000847">
    <property type="entry name" value="LysR_HTH_N"/>
</dbReference>
<dbReference type="PANTHER" id="PTHR30419">
    <property type="entry name" value="HTH-TYPE TRANSCRIPTIONAL REGULATOR YBHD"/>
    <property type="match status" value="1"/>
</dbReference>
<dbReference type="EMBL" id="CP012830">
    <property type="protein sequence ID" value="ALI02344.1"/>
    <property type="molecule type" value="Genomic_DNA"/>
</dbReference>
<dbReference type="GO" id="GO:0003700">
    <property type="term" value="F:DNA-binding transcription factor activity"/>
    <property type="evidence" value="ECO:0007669"/>
    <property type="project" value="InterPro"/>
</dbReference>
<evidence type="ECO:0000256" key="4">
    <source>
        <dbReference type="ARBA" id="ARBA00023163"/>
    </source>
</evidence>
<feature type="domain" description="HTH lysR-type" evidence="5">
    <location>
        <begin position="1"/>
        <end position="57"/>
    </location>
</feature>
<sequence>MDLKNLRYFVEVTEHGSFSRASHTIHVTQSALSKAVQLLEEELGTTLLVRSRPGVPSRLTPSGEVVFRHAKGLLNRSKQMLTDVNLLNSLVTGVLRLGLPPLGSTDHIAVVLTEFRRRFPQVELQLCEQGGQALEEAVRKGEIELAISLRPEGDDLAWLPICEEPLVVVLPPRHPLASRHRLTLPDLAHHPWVQLQGASILNHRIKLCCPALDVSRLQAAKSDNLAFCLSLVAANAGLMVLPRLLAQHHIPPGVEIVPLECAELQWQLVVIWRKNAQLSVAAQQWLELLATDAGQ</sequence>
<evidence type="ECO:0000256" key="3">
    <source>
        <dbReference type="ARBA" id="ARBA00023125"/>
    </source>
</evidence>
<dbReference type="FunFam" id="1.10.10.10:FF:000001">
    <property type="entry name" value="LysR family transcriptional regulator"/>
    <property type="match status" value="1"/>
</dbReference>
<protein>
    <recommendedName>
        <fullName evidence="5">HTH lysR-type domain-containing protein</fullName>
    </recommendedName>
</protein>
<reference evidence="7" key="1">
    <citation type="submission" date="2015-09" db="EMBL/GenBank/DDBJ databases">
        <title>Whole genome sequence of Pseudomonas fluorescens FW300-N2E3.</title>
        <authorList>
            <person name="Ray J."/>
            <person name="Melnyk R."/>
            <person name="Deutschbauer A."/>
        </authorList>
    </citation>
    <scope>NUCLEOTIDE SEQUENCE [LARGE SCALE GENOMIC DNA]</scope>
    <source>
        <strain evidence="7">FW300-N2E3</strain>
    </source>
</reference>
<dbReference type="InterPro" id="IPR036390">
    <property type="entry name" value="WH_DNA-bd_sf"/>
</dbReference>
<dbReference type="PROSITE" id="PS50931">
    <property type="entry name" value="HTH_LYSR"/>
    <property type="match status" value="1"/>
</dbReference>
<dbReference type="Pfam" id="PF00126">
    <property type="entry name" value="HTH_1"/>
    <property type="match status" value="1"/>
</dbReference>
<dbReference type="PRINTS" id="PR00039">
    <property type="entry name" value="HTHLYSR"/>
</dbReference>
<dbReference type="Proteomes" id="UP000066487">
    <property type="component" value="Chromosome"/>
</dbReference>
<dbReference type="InterPro" id="IPR036388">
    <property type="entry name" value="WH-like_DNA-bd_sf"/>
</dbReference>
<dbReference type="InterPro" id="IPR050950">
    <property type="entry name" value="HTH-type_LysR_regulators"/>
</dbReference>
<evidence type="ECO:0000313" key="7">
    <source>
        <dbReference type="Proteomes" id="UP000066487"/>
    </source>
</evidence>
<dbReference type="Gene3D" id="3.40.190.290">
    <property type="match status" value="1"/>
</dbReference>